<keyword evidence="16" id="KW-0966">Cell projection</keyword>
<evidence type="ECO:0000256" key="9">
    <source>
        <dbReference type="ARBA" id="ARBA00023134"/>
    </source>
</evidence>
<dbReference type="PANTHER" id="PTHR43134:SF3">
    <property type="entry name" value="FLAGELLAR BIOSYNTHESIS PROTEIN FLHF"/>
    <property type="match status" value="1"/>
</dbReference>
<dbReference type="AlphaFoldDB" id="A0A552VDX7"/>
<evidence type="ECO:0000256" key="6">
    <source>
        <dbReference type="ARBA" id="ARBA00022741"/>
    </source>
</evidence>
<dbReference type="Gene3D" id="1.20.120.1380">
    <property type="entry name" value="Flagellar FlhF biosynthesis protein, N domain"/>
    <property type="match status" value="1"/>
</dbReference>
<comment type="caution">
    <text evidence="16">The sequence shown here is derived from an EMBL/GenBank/DDBJ whole genome shotgun (WGS) entry which is preliminary data.</text>
</comment>
<dbReference type="PANTHER" id="PTHR43134">
    <property type="entry name" value="SIGNAL RECOGNITION PARTICLE RECEPTOR SUBUNIT ALPHA"/>
    <property type="match status" value="1"/>
</dbReference>
<evidence type="ECO:0000313" key="17">
    <source>
        <dbReference type="Proteomes" id="UP000319424"/>
    </source>
</evidence>
<organism evidence="16 17">
    <name type="scientific">Criibacterium bergeronii</name>
    <dbReference type="NCBI Taxonomy" id="1871336"/>
    <lineage>
        <taxon>Bacteria</taxon>
        <taxon>Bacillati</taxon>
        <taxon>Bacillota</taxon>
        <taxon>Clostridia</taxon>
        <taxon>Peptostreptococcales</taxon>
        <taxon>Filifactoraceae</taxon>
        <taxon>Criibacterium</taxon>
    </lineage>
</organism>
<dbReference type="EMBL" id="VJXW01000001">
    <property type="protein sequence ID" value="TRW28630.1"/>
    <property type="molecule type" value="Genomic_DNA"/>
</dbReference>
<dbReference type="GO" id="GO:0006614">
    <property type="term" value="P:SRP-dependent cotranslational protein targeting to membrane"/>
    <property type="evidence" value="ECO:0007669"/>
    <property type="project" value="UniProtKB-UniRule"/>
</dbReference>
<feature type="domain" description="SRP54-type proteins GTP-binding" evidence="15">
    <location>
        <begin position="219"/>
        <end position="410"/>
    </location>
</feature>
<evidence type="ECO:0000256" key="14">
    <source>
        <dbReference type="SAM" id="Coils"/>
    </source>
</evidence>
<keyword evidence="8" id="KW-0653">Protein transport</keyword>
<dbReference type="GO" id="GO:0003924">
    <property type="term" value="F:GTPase activity"/>
    <property type="evidence" value="ECO:0007669"/>
    <property type="project" value="UniProtKB-UniRule"/>
</dbReference>
<evidence type="ECO:0000256" key="13">
    <source>
        <dbReference type="NCBIfam" id="TIGR03499"/>
    </source>
</evidence>
<dbReference type="InterPro" id="IPR027417">
    <property type="entry name" value="P-loop_NTPase"/>
</dbReference>
<dbReference type="GO" id="GO:0015031">
    <property type="term" value="P:protein transport"/>
    <property type="evidence" value="ECO:0007669"/>
    <property type="project" value="UniProtKB-KW"/>
</dbReference>
<reference evidence="16 17" key="1">
    <citation type="submission" date="2019-07" db="EMBL/GenBank/DDBJ databases">
        <title>Criibacterium bergeronii gen. nov., sp. nov. isolated from human clinical samples.</title>
        <authorList>
            <person name="Maheux A.F."/>
            <person name="Boudreau D.K."/>
            <person name="Berube E."/>
            <person name="Brodeur S."/>
            <person name="Bernard K.A."/>
            <person name="Abed J.Y."/>
            <person name="Ducrey E."/>
            <person name="Guay E.F."/>
            <person name="Raymond F."/>
            <person name="Corbeil J."/>
            <person name="Domingo M.-C."/>
            <person name="Roy P.H."/>
            <person name="Boissinot M."/>
            <person name="Tocheva E.I."/>
            <person name="Omar R.F."/>
        </authorList>
    </citation>
    <scope>NUCLEOTIDE SEQUENCE [LARGE SCALE GENOMIC DNA]</scope>
    <source>
        <strain evidence="16 17">CCRI-24246</strain>
    </source>
</reference>
<evidence type="ECO:0000256" key="7">
    <source>
        <dbReference type="ARBA" id="ARBA00022795"/>
    </source>
</evidence>
<dbReference type="CDD" id="cd17873">
    <property type="entry name" value="FlhF"/>
    <property type="match status" value="1"/>
</dbReference>
<dbReference type="Proteomes" id="UP000319424">
    <property type="component" value="Unassembled WGS sequence"/>
</dbReference>
<feature type="coiled-coil region" evidence="14">
    <location>
        <begin position="133"/>
        <end position="160"/>
    </location>
</feature>
<evidence type="ECO:0000256" key="11">
    <source>
        <dbReference type="ARBA" id="ARBA00023225"/>
    </source>
</evidence>
<evidence type="ECO:0000259" key="15">
    <source>
        <dbReference type="SMART" id="SM00962"/>
    </source>
</evidence>
<evidence type="ECO:0000256" key="8">
    <source>
        <dbReference type="ARBA" id="ARBA00022927"/>
    </source>
</evidence>
<protein>
    <recommendedName>
        <fullName evidence="3 13">Flagellar biosynthesis protein FlhF</fullName>
    </recommendedName>
</protein>
<name>A0A552VDX7_9FIRM</name>
<dbReference type="SUPFAM" id="SSF52540">
    <property type="entry name" value="P-loop containing nucleoside triphosphate hydrolases"/>
    <property type="match status" value="1"/>
</dbReference>
<dbReference type="RefSeq" id="WP_144015346.1">
    <property type="nucleotide sequence ID" value="NZ_VJXW01000001.1"/>
</dbReference>
<keyword evidence="16" id="KW-0969">Cilium</keyword>
<evidence type="ECO:0000256" key="3">
    <source>
        <dbReference type="ARBA" id="ARBA00014919"/>
    </source>
</evidence>
<evidence type="ECO:0000256" key="2">
    <source>
        <dbReference type="ARBA" id="ARBA00008531"/>
    </source>
</evidence>
<dbReference type="GO" id="GO:0005886">
    <property type="term" value="C:plasma membrane"/>
    <property type="evidence" value="ECO:0007669"/>
    <property type="project" value="UniProtKB-SubCell"/>
</dbReference>
<proteinExistence type="inferred from homology"/>
<dbReference type="InterPro" id="IPR000897">
    <property type="entry name" value="SRP54_GTPase_dom"/>
</dbReference>
<evidence type="ECO:0000256" key="10">
    <source>
        <dbReference type="ARBA" id="ARBA00023136"/>
    </source>
</evidence>
<keyword evidence="9" id="KW-0342">GTP-binding</keyword>
<dbReference type="GO" id="GO:0005047">
    <property type="term" value="F:signal recognition particle binding"/>
    <property type="evidence" value="ECO:0007669"/>
    <property type="project" value="TreeGrafter"/>
</dbReference>
<dbReference type="GO" id="GO:0044781">
    <property type="term" value="P:bacterial-type flagellum organization"/>
    <property type="evidence" value="ECO:0007669"/>
    <property type="project" value="UniProtKB-UniRule"/>
</dbReference>
<dbReference type="InterPro" id="IPR020006">
    <property type="entry name" value="FlhF"/>
</dbReference>
<comment type="function">
    <text evidence="12">Necessary for flagellar biosynthesis. May be involved in translocation of the flagellum.</text>
</comment>
<dbReference type="NCBIfam" id="TIGR03499">
    <property type="entry name" value="FlhF"/>
    <property type="match status" value="1"/>
</dbReference>
<keyword evidence="6" id="KW-0547">Nucleotide-binding</keyword>
<keyword evidence="16" id="KW-0282">Flagellum</keyword>
<dbReference type="OrthoDB" id="9778554at2"/>
<evidence type="ECO:0000256" key="1">
    <source>
        <dbReference type="ARBA" id="ARBA00004413"/>
    </source>
</evidence>
<comment type="similarity">
    <text evidence="2">Belongs to the GTP-binding SRP family.</text>
</comment>
<evidence type="ECO:0000256" key="4">
    <source>
        <dbReference type="ARBA" id="ARBA00022448"/>
    </source>
</evidence>
<keyword evidence="4" id="KW-0813">Transport</keyword>
<evidence type="ECO:0000256" key="5">
    <source>
        <dbReference type="ARBA" id="ARBA00022475"/>
    </source>
</evidence>
<dbReference type="GO" id="GO:0005525">
    <property type="term" value="F:GTP binding"/>
    <property type="evidence" value="ECO:0007669"/>
    <property type="project" value="UniProtKB-UniRule"/>
</dbReference>
<evidence type="ECO:0000313" key="16">
    <source>
        <dbReference type="EMBL" id="TRW28630.1"/>
    </source>
</evidence>
<dbReference type="Pfam" id="PF00448">
    <property type="entry name" value="SRP54"/>
    <property type="match status" value="1"/>
</dbReference>
<gene>
    <name evidence="16" type="primary">flhF</name>
    <name evidence="16" type="ORF">FL857_00660</name>
</gene>
<dbReference type="Gene3D" id="3.40.50.300">
    <property type="entry name" value="P-loop containing nucleotide triphosphate hydrolases"/>
    <property type="match status" value="1"/>
</dbReference>
<keyword evidence="5" id="KW-1003">Cell membrane</keyword>
<dbReference type="SMART" id="SM00962">
    <property type="entry name" value="SRP54"/>
    <property type="match status" value="1"/>
</dbReference>
<keyword evidence="7" id="KW-1005">Bacterial flagellum biogenesis</keyword>
<sequence length="414" mass="47277">MQVKKFIGESIPQVMAQIRREFGNDAIILQTNKVKKGGFFGFFSKEQVEILAASDVANRTTKKTEKVSTSQNIASNDFKAHLDKLNEVSRIQKKEPITDEVNLENKYKKTPTQSIEKQNTENIHNQAKVVQELDEMKHTLNKLSSKINEAFKTEEEEKKEIELKENIKKLVDLGVSEVFSAKIINSITQKNQKVNFETVKNEIKSQFSAIDFDEHPDYSKNVIFVGSTGVGKTTTLAKIASKNMIENKNKIGFLTLDTYRISAVEQLKTYADILSSPIEVAYEINDISTAMDRLSNRDRIYIDTAGRSHHNKKQMAELKEIIDIIEDKTVYLVISANINLNDIIDIIKMYEFLEEYGIIVTKLDETLSSGSVLDIINLTQKNISYITFGQNVPDDMEKFDIDMYLTELLKETFR</sequence>
<keyword evidence="10" id="KW-0472">Membrane</keyword>
<dbReference type="FunFam" id="3.40.50.300:FF:000695">
    <property type="entry name" value="Flagellar biosynthesis regulator FlhF"/>
    <property type="match status" value="1"/>
</dbReference>
<dbReference type="InterPro" id="IPR047040">
    <property type="entry name" value="FlhF__GTPase_dom"/>
</dbReference>
<keyword evidence="11" id="KW-1006">Bacterial flagellum protein export</keyword>
<comment type="subcellular location">
    <subcellularLocation>
        <location evidence="1">Cell membrane</location>
        <topology evidence="1">Peripheral membrane protein</topology>
        <orientation evidence="1">Cytoplasmic side</orientation>
    </subcellularLocation>
</comment>
<evidence type="ECO:0000256" key="12">
    <source>
        <dbReference type="ARBA" id="ARBA00025337"/>
    </source>
</evidence>
<accession>A0A552VDX7</accession>
<keyword evidence="14" id="KW-0175">Coiled coil</keyword>